<protein>
    <submittedName>
        <fullName evidence="2">Uncharacterized protein</fullName>
    </submittedName>
</protein>
<keyword evidence="1" id="KW-0732">Signal</keyword>
<sequence>MAVQRNAAYLLVVVLCLASLVHGSSISKRRTPYYENDLADKQAVSEMRDYTNKLILRLIDAVIEDARERGASPSDLDDMVRKRSGIRKCFFHAVNCW</sequence>
<feature type="chain" id="PRO_5041905676" evidence="1">
    <location>
        <begin position="24"/>
        <end position="97"/>
    </location>
</feature>
<dbReference type="EMBL" id="JAODUP010000023">
    <property type="protein sequence ID" value="KAK2167853.1"/>
    <property type="molecule type" value="Genomic_DNA"/>
</dbReference>
<accession>A0AAD9K9Z6</accession>
<comment type="caution">
    <text evidence="2">The sequence shown here is derived from an EMBL/GenBank/DDBJ whole genome shotgun (WGS) entry which is preliminary data.</text>
</comment>
<feature type="signal peptide" evidence="1">
    <location>
        <begin position="1"/>
        <end position="23"/>
    </location>
</feature>
<dbReference type="AlphaFoldDB" id="A0AAD9K9Z6"/>
<reference evidence="2" key="1">
    <citation type="journal article" date="2023" name="Mol. Biol. Evol.">
        <title>Third-Generation Sequencing Reveals the Adaptive Role of the Epigenome in Three Deep-Sea Polychaetes.</title>
        <authorList>
            <person name="Perez M."/>
            <person name="Aroh O."/>
            <person name="Sun Y."/>
            <person name="Lan Y."/>
            <person name="Juniper S.K."/>
            <person name="Young C.R."/>
            <person name="Angers B."/>
            <person name="Qian P.Y."/>
        </authorList>
    </citation>
    <scope>NUCLEOTIDE SEQUENCE</scope>
    <source>
        <strain evidence="2">P08H-3</strain>
    </source>
</reference>
<dbReference type="Proteomes" id="UP001208570">
    <property type="component" value="Unassembled WGS sequence"/>
</dbReference>
<name>A0AAD9K9Z6_9ANNE</name>
<evidence type="ECO:0000313" key="3">
    <source>
        <dbReference type="Proteomes" id="UP001208570"/>
    </source>
</evidence>
<keyword evidence="3" id="KW-1185">Reference proteome</keyword>
<gene>
    <name evidence="2" type="ORF">LSH36_23g07030</name>
</gene>
<organism evidence="2 3">
    <name type="scientific">Paralvinella palmiformis</name>
    <dbReference type="NCBI Taxonomy" id="53620"/>
    <lineage>
        <taxon>Eukaryota</taxon>
        <taxon>Metazoa</taxon>
        <taxon>Spiralia</taxon>
        <taxon>Lophotrochozoa</taxon>
        <taxon>Annelida</taxon>
        <taxon>Polychaeta</taxon>
        <taxon>Sedentaria</taxon>
        <taxon>Canalipalpata</taxon>
        <taxon>Terebellida</taxon>
        <taxon>Terebelliformia</taxon>
        <taxon>Alvinellidae</taxon>
        <taxon>Paralvinella</taxon>
    </lineage>
</organism>
<proteinExistence type="predicted"/>
<evidence type="ECO:0000313" key="2">
    <source>
        <dbReference type="EMBL" id="KAK2167853.1"/>
    </source>
</evidence>
<evidence type="ECO:0000256" key="1">
    <source>
        <dbReference type="SAM" id="SignalP"/>
    </source>
</evidence>